<protein>
    <submittedName>
        <fullName evidence="1">Putative zinc-or iron-chelating domain protein</fullName>
    </submittedName>
</protein>
<organism evidence="1 2">
    <name type="scientific">Calidithermus terrae</name>
    <dbReference type="NCBI Taxonomy" id="1408545"/>
    <lineage>
        <taxon>Bacteria</taxon>
        <taxon>Thermotogati</taxon>
        <taxon>Deinococcota</taxon>
        <taxon>Deinococci</taxon>
        <taxon>Thermales</taxon>
        <taxon>Thermaceae</taxon>
        <taxon>Calidithermus</taxon>
    </lineage>
</organism>
<reference evidence="1 2" key="1">
    <citation type="submission" date="2018-08" db="EMBL/GenBank/DDBJ databases">
        <title>Meiothermus terrae DSM 26712 genome sequencing project.</title>
        <authorList>
            <person name="Da Costa M.S."/>
            <person name="Albuquerque L."/>
            <person name="Raposo P."/>
            <person name="Froufe H.J.C."/>
            <person name="Barroso C.S."/>
            <person name="Egas C."/>
        </authorList>
    </citation>
    <scope>NUCLEOTIDE SEQUENCE [LARGE SCALE GENOMIC DNA]</scope>
    <source>
        <strain evidence="1 2">DSM 26712</strain>
    </source>
</reference>
<dbReference type="Proteomes" id="UP000265715">
    <property type="component" value="Unassembled WGS sequence"/>
</dbReference>
<dbReference type="RefSeq" id="WP_275054803.1">
    <property type="nucleotide sequence ID" value="NZ_QXDL01000229.1"/>
</dbReference>
<proteinExistence type="predicted"/>
<evidence type="ECO:0000313" key="2">
    <source>
        <dbReference type="Proteomes" id="UP000265715"/>
    </source>
</evidence>
<dbReference type="Pfam" id="PF03692">
    <property type="entry name" value="CxxCxxCC"/>
    <property type="match status" value="1"/>
</dbReference>
<dbReference type="AlphaFoldDB" id="A0A399E6W7"/>
<keyword evidence="2" id="KW-1185">Reference proteome</keyword>
<gene>
    <name evidence="1" type="ORF">Mterra_03514</name>
</gene>
<dbReference type="EMBL" id="QXDL01000229">
    <property type="protein sequence ID" value="RIH80477.1"/>
    <property type="molecule type" value="Genomic_DNA"/>
</dbReference>
<dbReference type="InterPro" id="IPR005358">
    <property type="entry name" value="Puta_zinc/iron-chelating_dom"/>
</dbReference>
<accession>A0A399E6W7</accession>
<comment type="caution">
    <text evidence="1">The sequence shown here is derived from an EMBL/GenBank/DDBJ whole genome shotgun (WGS) entry which is preliminary data.</text>
</comment>
<sequence>MDEKVAQAHRAQDARSARYLERAGLRPSCRAGCAACCHALVTVGLAEAEYLRARLEPRALERAQAQGALRLQRLRREKNTPDFPSRYFAEANPCPLLTPEGTCSAYAARPLACRGVLTDLEARYCAPGAVPALQGAERSAYEARLRPHHGPEHYLSRPWQSSERLAHGLWEQEQALRGFTVIGELASLLYLLGRADFQEALSQGEKAVRDYLQGLGVLGGEWGFWVG</sequence>
<name>A0A399E6W7_9DEIN</name>
<evidence type="ECO:0000313" key="1">
    <source>
        <dbReference type="EMBL" id="RIH80477.1"/>
    </source>
</evidence>